<feature type="compositionally biased region" description="Low complexity" evidence="1">
    <location>
        <begin position="343"/>
        <end position="361"/>
    </location>
</feature>
<gene>
    <name evidence="2" type="ORF">QBC35DRAFT_537464</name>
</gene>
<feature type="region of interest" description="Disordered" evidence="1">
    <location>
        <begin position="414"/>
        <end position="438"/>
    </location>
</feature>
<feature type="region of interest" description="Disordered" evidence="1">
    <location>
        <begin position="379"/>
        <end position="400"/>
    </location>
</feature>
<evidence type="ECO:0000313" key="3">
    <source>
        <dbReference type="Proteomes" id="UP001302126"/>
    </source>
</evidence>
<name>A0AAN6X1B0_9PEZI</name>
<feature type="region of interest" description="Disordered" evidence="1">
    <location>
        <begin position="660"/>
        <end position="700"/>
    </location>
</feature>
<proteinExistence type="predicted"/>
<protein>
    <submittedName>
        <fullName evidence="2">Uncharacterized protein</fullName>
    </submittedName>
</protein>
<feature type="region of interest" description="Disordered" evidence="1">
    <location>
        <begin position="343"/>
        <end position="364"/>
    </location>
</feature>
<organism evidence="2 3">
    <name type="scientific">Podospora australis</name>
    <dbReference type="NCBI Taxonomy" id="1536484"/>
    <lineage>
        <taxon>Eukaryota</taxon>
        <taxon>Fungi</taxon>
        <taxon>Dikarya</taxon>
        <taxon>Ascomycota</taxon>
        <taxon>Pezizomycotina</taxon>
        <taxon>Sordariomycetes</taxon>
        <taxon>Sordariomycetidae</taxon>
        <taxon>Sordariales</taxon>
        <taxon>Podosporaceae</taxon>
        <taxon>Podospora</taxon>
    </lineage>
</organism>
<feature type="region of interest" description="Disordered" evidence="1">
    <location>
        <begin position="450"/>
        <end position="470"/>
    </location>
</feature>
<dbReference type="Proteomes" id="UP001302126">
    <property type="component" value="Unassembled WGS sequence"/>
</dbReference>
<reference evidence="2" key="1">
    <citation type="journal article" date="2023" name="Mol. Phylogenet. Evol.">
        <title>Genome-scale phylogeny and comparative genomics of the fungal order Sordariales.</title>
        <authorList>
            <person name="Hensen N."/>
            <person name="Bonometti L."/>
            <person name="Westerberg I."/>
            <person name="Brannstrom I.O."/>
            <person name="Guillou S."/>
            <person name="Cros-Aarteil S."/>
            <person name="Calhoun S."/>
            <person name="Haridas S."/>
            <person name="Kuo A."/>
            <person name="Mondo S."/>
            <person name="Pangilinan J."/>
            <person name="Riley R."/>
            <person name="LaButti K."/>
            <person name="Andreopoulos B."/>
            <person name="Lipzen A."/>
            <person name="Chen C."/>
            <person name="Yan M."/>
            <person name="Daum C."/>
            <person name="Ng V."/>
            <person name="Clum A."/>
            <person name="Steindorff A."/>
            <person name="Ohm R.A."/>
            <person name="Martin F."/>
            <person name="Silar P."/>
            <person name="Natvig D.O."/>
            <person name="Lalanne C."/>
            <person name="Gautier V."/>
            <person name="Ament-Velasquez S.L."/>
            <person name="Kruys A."/>
            <person name="Hutchinson M.I."/>
            <person name="Powell A.J."/>
            <person name="Barry K."/>
            <person name="Miller A.N."/>
            <person name="Grigoriev I.V."/>
            <person name="Debuchy R."/>
            <person name="Gladieux P."/>
            <person name="Hiltunen Thoren M."/>
            <person name="Johannesson H."/>
        </authorList>
    </citation>
    <scope>NUCLEOTIDE SEQUENCE</scope>
    <source>
        <strain evidence="2">PSN309</strain>
    </source>
</reference>
<dbReference type="EMBL" id="MU864359">
    <property type="protein sequence ID" value="KAK4191488.1"/>
    <property type="molecule type" value="Genomic_DNA"/>
</dbReference>
<feature type="region of interest" description="Disordered" evidence="1">
    <location>
        <begin position="139"/>
        <end position="216"/>
    </location>
</feature>
<comment type="caution">
    <text evidence="2">The sequence shown here is derived from an EMBL/GenBank/DDBJ whole genome shotgun (WGS) entry which is preliminary data.</text>
</comment>
<reference evidence="2" key="2">
    <citation type="submission" date="2023-05" db="EMBL/GenBank/DDBJ databases">
        <authorList>
            <consortium name="Lawrence Berkeley National Laboratory"/>
            <person name="Steindorff A."/>
            <person name="Hensen N."/>
            <person name="Bonometti L."/>
            <person name="Westerberg I."/>
            <person name="Brannstrom I.O."/>
            <person name="Guillou S."/>
            <person name="Cros-Aarteil S."/>
            <person name="Calhoun S."/>
            <person name="Haridas S."/>
            <person name="Kuo A."/>
            <person name="Mondo S."/>
            <person name="Pangilinan J."/>
            <person name="Riley R."/>
            <person name="Labutti K."/>
            <person name="Andreopoulos B."/>
            <person name="Lipzen A."/>
            <person name="Chen C."/>
            <person name="Yanf M."/>
            <person name="Daum C."/>
            <person name="Ng V."/>
            <person name="Clum A."/>
            <person name="Ohm R."/>
            <person name="Martin F."/>
            <person name="Silar P."/>
            <person name="Natvig D."/>
            <person name="Lalanne C."/>
            <person name="Gautier V."/>
            <person name="Ament-Velasquez S.L."/>
            <person name="Kruys A."/>
            <person name="Hutchinson M.I."/>
            <person name="Powell A.J."/>
            <person name="Barry K."/>
            <person name="Miller A.N."/>
            <person name="Grigoriev I.V."/>
            <person name="Debuchy R."/>
            <person name="Gladieux P."/>
            <person name="Thoren M.H."/>
            <person name="Johannesson H."/>
        </authorList>
    </citation>
    <scope>NUCLEOTIDE SEQUENCE</scope>
    <source>
        <strain evidence="2">PSN309</strain>
    </source>
</reference>
<accession>A0AAN6X1B0</accession>
<evidence type="ECO:0000256" key="1">
    <source>
        <dbReference type="SAM" id="MobiDB-lite"/>
    </source>
</evidence>
<feature type="region of interest" description="Disordered" evidence="1">
    <location>
        <begin position="830"/>
        <end position="902"/>
    </location>
</feature>
<feature type="region of interest" description="Disordered" evidence="1">
    <location>
        <begin position="38"/>
        <end position="73"/>
    </location>
</feature>
<dbReference type="AlphaFoldDB" id="A0AAN6X1B0"/>
<keyword evidence="3" id="KW-1185">Reference proteome</keyword>
<sequence length="902" mass="97641">MAGNDNQKPLTPAEMEEKARYDAAVRLAMEGDLGLGRVEELPIEDRHRDDRRRPQRIDDQFEERQRQRARDENAALLKRGDLGSVWGDAIKSGAFDDDDAAEVKGLGDLGGARVYDKSSRVAEVKNMTKKLLNYQAKGLNPKDSLTRHDDVRVGPGGFARNSPASSVVKAHQTQKRLNENLPLDIPDDERQQKKRKVNTQQQGGLDKGPAKMRKHPSGSLAMLTVSNSIREGDDQVAANPQQTSQQNILLEAEVKFTPPGGATPMPAHISLSETNTDTLGYFTVHVHGTKFCQWAIKDTKECSSEGLVITIRFGPSTWYKLTFTSTAERDAFLNTLKLLKSRQSSSKTASKPKAATKTAPVKPVPEAKVTPARTALPTKRVVSQPTPDILTSGAEPISGIPEIRPLEANNHGTLINLESDSNHPVTSGTPSNSQQLSENSALLSQLEPVGPSAIPVSSRPQPDSLPGTVSSTFQSELKNMAKNVFGALLLQSKAGRTKEELQATVEGIQQAFNEWFSKSGDGGTAVNTQEMAETLSKVFDTAKAVRESKEEQVQAAESGGVDDGRLRYSPDQLLAMRSHQIQPEPSRFIYDPSQIVAAPNDSRAPKTRIVPTAARIAQSANAMDWVLGKVDDQPAPTTDSQMVNAGTAMAATVQESTVDETVDEEKPVKETKAAPVTHQVAAPKSAAQQARPVPTPQRPLVPDVGLQKSRWATPDVVVTSTNHFTGKRYEKNWKKGSYLYDLAQLDPQARVEIRAEEVMEFYFPTETPAVGASSESTPTNATGAELRAPNAASELHARRTLHASSPSNASTSTVGELGQRLVRMDINAQLASRVPSRSSVSDAESRPSHAAAQDVVMRETPAAPPPQPTLRGLGASRHARGSAPPFTAENFDFVCSKGTKKK</sequence>
<evidence type="ECO:0000313" key="2">
    <source>
        <dbReference type="EMBL" id="KAK4191488.1"/>
    </source>
</evidence>